<organism evidence="6 7">
    <name type="scientific">Sparus aurata</name>
    <name type="common">Gilthead sea bream</name>
    <dbReference type="NCBI Taxonomy" id="8175"/>
    <lineage>
        <taxon>Eukaryota</taxon>
        <taxon>Metazoa</taxon>
        <taxon>Chordata</taxon>
        <taxon>Craniata</taxon>
        <taxon>Vertebrata</taxon>
        <taxon>Euteleostomi</taxon>
        <taxon>Actinopterygii</taxon>
        <taxon>Neopterygii</taxon>
        <taxon>Teleostei</taxon>
        <taxon>Neoteleostei</taxon>
        <taxon>Acanthomorphata</taxon>
        <taxon>Eupercaria</taxon>
        <taxon>Spariformes</taxon>
        <taxon>Sparidae</taxon>
        <taxon>Sparus</taxon>
    </lineage>
</organism>
<keyword evidence="3" id="KW-0964">Secreted</keyword>
<proteinExistence type="inferred from homology"/>
<reference evidence="6" key="3">
    <citation type="submission" date="2025-09" db="UniProtKB">
        <authorList>
            <consortium name="Ensembl"/>
        </authorList>
    </citation>
    <scope>IDENTIFICATION</scope>
</reference>
<feature type="signal peptide" evidence="5">
    <location>
        <begin position="1"/>
        <end position="19"/>
    </location>
</feature>
<dbReference type="InterPro" id="IPR008735">
    <property type="entry name" value="PSP94"/>
</dbReference>
<sequence>KKYLALALLLCALLSLANAQCFQQAIKPGATQCQDSVDGTWHDVGSSWRNSDCMDCTCGGCCSAYSTPKSFPSDCVSVFDPVACKYIVHKRDDPSVLCPIYAAVGK</sequence>
<comment type="similarity">
    <text evidence="2">Belongs to the beta-microseminoprotein family.</text>
</comment>
<evidence type="ECO:0000313" key="7">
    <source>
        <dbReference type="Proteomes" id="UP000472265"/>
    </source>
</evidence>
<dbReference type="Ensembl" id="ENSSAUT00010014899.1">
    <property type="protein sequence ID" value="ENSSAUP00010014029.1"/>
    <property type="gene ID" value="ENSSAUG00010006588.1"/>
</dbReference>
<keyword evidence="4" id="KW-1015">Disulfide bond</keyword>
<dbReference type="GeneTree" id="ENSGT00940000168891"/>
<dbReference type="PANTHER" id="PTHR10500:SF7">
    <property type="entry name" value="BETA-MICROSEMINOPROTEIN"/>
    <property type="match status" value="1"/>
</dbReference>
<accession>A0A671UN33</accession>
<dbReference type="GO" id="GO:0005576">
    <property type="term" value="C:extracellular region"/>
    <property type="evidence" value="ECO:0007669"/>
    <property type="project" value="UniProtKB-SubCell"/>
</dbReference>
<reference evidence="6" key="2">
    <citation type="submission" date="2025-08" db="UniProtKB">
        <authorList>
            <consortium name="Ensembl"/>
        </authorList>
    </citation>
    <scope>IDENTIFICATION</scope>
</reference>
<reference evidence="6" key="1">
    <citation type="submission" date="2021-04" db="EMBL/GenBank/DDBJ databases">
        <authorList>
            <consortium name="Wellcome Sanger Institute Data Sharing"/>
        </authorList>
    </citation>
    <scope>NUCLEOTIDE SEQUENCE [LARGE SCALE GENOMIC DNA]</scope>
</reference>
<dbReference type="Gene3D" id="2.60.40.1900">
    <property type="entry name" value="Beta-microseminoprotein (PSP94) domain"/>
    <property type="match status" value="1"/>
</dbReference>
<name>A0A671UN33_SPAAU</name>
<dbReference type="Pfam" id="PF05825">
    <property type="entry name" value="PSP94"/>
    <property type="match status" value="1"/>
</dbReference>
<comment type="subcellular location">
    <subcellularLocation>
        <location evidence="1">Secreted</location>
    </subcellularLocation>
</comment>
<dbReference type="AlphaFoldDB" id="A0A671UN33"/>
<evidence type="ECO:0000256" key="3">
    <source>
        <dbReference type="ARBA" id="ARBA00022525"/>
    </source>
</evidence>
<gene>
    <name evidence="6" type="primary">LOC115582171</name>
</gene>
<dbReference type="Proteomes" id="UP000472265">
    <property type="component" value="Chromosome 5"/>
</dbReference>
<evidence type="ECO:0008006" key="8">
    <source>
        <dbReference type="Google" id="ProtNLM"/>
    </source>
</evidence>
<evidence type="ECO:0000256" key="1">
    <source>
        <dbReference type="ARBA" id="ARBA00004613"/>
    </source>
</evidence>
<keyword evidence="7" id="KW-1185">Reference proteome</keyword>
<evidence type="ECO:0000256" key="5">
    <source>
        <dbReference type="SAM" id="SignalP"/>
    </source>
</evidence>
<evidence type="ECO:0000256" key="4">
    <source>
        <dbReference type="ARBA" id="ARBA00023157"/>
    </source>
</evidence>
<protein>
    <recommendedName>
        <fullName evidence="8">Beta-microseminoprotein</fullName>
    </recommendedName>
</protein>
<evidence type="ECO:0000313" key="6">
    <source>
        <dbReference type="Ensembl" id="ENSSAUP00010014029.1"/>
    </source>
</evidence>
<keyword evidence="5" id="KW-0732">Signal</keyword>
<dbReference type="InParanoid" id="A0A671UN33"/>
<feature type="chain" id="PRO_5025471815" description="Beta-microseminoprotein" evidence="5">
    <location>
        <begin position="20"/>
        <end position="106"/>
    </location>
</feature>
<dbReference type="PANTHER" id="PTHR10500">
    <property type="entry name" value="BETA-MICROSEMINOPROTEIN"/>
    <property type="match status" value="1"/>
</dbReference>
<dbReference type="OMA" id="MTHCQDD"/>
<evidence type="ECO:0000256" key="2">
    <source>
        <dbReference type="ARBA" id="ARBA00010352"/>
    </source>
</evidence>